<evidence type="ECO:0000256" key="1">
    <source>
        <dbReference type="SAM" id="MobiDB-lite"/>
    </source>
</evidence>
<feature type="compositionally biased region" description="Polar residues" evidence="1">
    <location>
        <begin position="8"/>
        <end position="17"/>
    </location>
</feature>
<sequence length="106" mass="11556">MGKKISWHTMTWPSPSSKGKGKRLLGTAVYTTTCHGANFEVEWSGASHVSERRHRYWYGTGTMNSIVQLGENPMPFVRSSTVSAAVVQVNLSSTDRAATDHAGSID</sequence>
<organism evidence="2">
    <name type="scientific">Setaria italica</name>
    <name type="common">Foxtail millet</name>
    <name type="synonym">Panicum italicum</name>
    <dbReference type="NCBI Taxonomy" id="4555"/>
    <lineage>
        <taxon>Eukaryota</taxon>
        <taxon>Viridiplantae</taxon>
        <taxon>Streptophyta</taxon>
        <taxon>Embryophyta</taxon>
        <taxon>Tracheophyta</taxon>
        <taxon>Spermatophyta</taxon>
        <taxon>Magnoliopsida</taxon>
        <taxon>Liliopsida</taxon>
        <taxon>Poales</taxon>
        <taxon>Poaceae</taxon>
        <taxon>PACMAD clade</taxon>
        <taxon>Panicoideae</taxon>
        <taxon>Panicodae</taxon>
        <taxon>Paniceae</taxon>
        <taxon>Cenchrinae</taxon>
        <taxon>Setaria</taxon>
    </lineage>
</organism>
<accession>A0A368RZ81</accession>
<feature type="region of interest" description="Disordered" evidence="1">
    <location>
        <begin position="1"/>
        <end position="21"/>
    </location>
</feature>
<name>A0A368RZ81_SETIT</name>
<gene>
    <name evidence="2" type="ORF">SETIT_7G246800v2</name>
</gene>
<proteinExistence type="predicted"/>
<protein>
    <submittedName>
        <fullName evidence="2">Uncharacterized protein</fullName>
    </submittedName>
</protein>
<evidence type="ECO:0000313" key="2">
    <source>
        <dbReference type="EMBL" id="RCV35527.1"/>
    </source>
</evidence>
<reference evidence="2" key="1">
    <citation type="journal article" date="2012" name="Nat. Biotechnol.">
        <title>Reference genome sequence of the model plant Setaria.</title>
        <authorList>
            <person name="Bennetzen J.L."/>
            <person name="Schmutz J."/>
            <person name="Wang H."/>
            <person name="Percifield R."/>
            <person name="Hawkins J."/>
            <person name="Pontaroli A.C."/>
            <person name="Estep M."/>
            <person name="Feng L."/>
            <person name="Vaughn J.N."/>
            <person name="Grimwood J."/>
            <person name="Jenkins J."/>
            <person name="Barry K."/>
            <person name="Lindquist E."/>
            <person name="Hellsten U."/>
            <person name="Deshpande S."/>
            <person name="Wang X."/>
            <person name="Wu X."/>
            <person name="Mitros T."/>
            <person name="Triplett J."/>
            <person name="Yang X."/>
            <person name="Ye C.Y."/>
            <person name="Mauro-Herrera M."/>
            <person name="Wang L."/>
            <person name="Li P."/>
            <person name="Sharma M."/>
            <person name="Sharma R."/>
            <person name="Ronald P.C."/>
            <person name="Panaud O."/>
            <person name="Kellogg E.A."/>
            <person name="Brutnell T.P."/>
            <person name="Doust A.N."/>
            <person name="Tuskan G.A."/>
            <person name="Rokhsar D."/>
            <person name="Devos K.M."/>
        </authorList>
    </citation>
    <scope>NUCLEOTIDE SEQUENCE [LARGE SCALE GENOMIC DNA]</scope>
    <source>
        <strain evidence="2">Yugu1</strain>
    </source>
</reference>
<dbReference type="AlphaFoldDB" id="A0A368RZ81"/>
<reference evidence="2" key="2">
    <citation type="submission" date="2015-07" db="EMBL/GenBank/DDBJ databases">
        <authorList>
            <person name="Noorani M."/>
        </authorList>
    </citation>
    <scope>NUCLEOTIDE SEQUENCE</scope>
    <source>
        <strain evidence="2">Yugu1</strain>
    </source>
</reference>
<dbReference type="EMBL" id="CM003534">
    <property type="protein sequence ID" value="RCV35527.1"/>
    <property type="molecule type" value="Genomic_DNA"/>
</dbReference>